<dbReference type="Gene3D" id="3.10.129.110">
    <property type="entry name" value="Polyketide synthase dehydratase"/>
    <property type="match status" value="1"/>
</dbReference>
<dbReference type="InterPro" id="IPR036291">
    <property type="entry name" value="NAD(P)-bd_dom_sf"/>
</dbReference>
<dbReference type="Gene3D" id="3.30.70.3290">
    <property type="match status" value="1"/>
</dbReference>
<organism evidence="11 12">
    <name type="scientific">Phlyctema vagabunda</name>
    <dbReference type="NCBI Taxonomy" id="108571"/>
    <lineage>
        <taxon>Eukaryota</taxon>
        <taxon>Fungi</taxon>
        <taxon>Dikarya</taxon>
        <taxon>Ascomycota</taxon>
        <taxon>Pezizomycotina</taxon>
        <taxon>Leotiomycetes</taxon>
        <taxon>Helotiales</taxon>
        <taxon>Dermateaceae</taxon>
        <taxon>Phlyctema</taxon>
    </lineage>
</organism>
<dbReference type="PROSITE" id="PS00012">
    <property type="entry name" value="PHOSPHOPANTETHEINE"/>
    <property type="match status" value="2"/>
</dbReference>
<evidence type="ECO:0000256" key="7">
    <source>
        <dbReference type="SAM" id="MobiDB-lite"/>
    </source>
</evidence>
<dbReference type="Pfam" id="PF00109">
    <property type="entry name" value="ketoacyl-synt"/>
    <property type="match status" value="1"/>
</dbReference>
<protein>
    <submittedName>
        <fullName evidence="11">Iterative polyketide synthase CazM 11</fullName>
    </submittedName>
</protein>
<dbReference type="Gene3D" id="3.40.50.150">
    <property type="entry name" value="Vaccinia Virus protein VP39"/>
    <property type="match status" value="1"/>
</dbReference>
<accession>A0ABR4PSK0</accession>
<dbReference type="InterPro" id="IPR050444">
    <property type="entry name" value="Polyketide_Synthase"/>
</dbReference>
<dbReference type="PROSITE" id="PS50075">
    <property type="entry name" value="CARRIER"/>
    <property type="match status" value="2"/>
</dbReference>
<dbReference type="SUPFAM" id="SSF52151">
    <property type="entry name" value="FabD/lysophospholipase-like"/>
    <property type="match status" value="1"/>
</dbReference>
<dbReference type="InterPro" id="IPR014030">
    <property type="entry name" value="Ketoacyl_synth_N"/>
</dbReference>
<keyword evidence="2" id="KW-0597">Phosphoprotein</keyword>
<dbReference type="InterPro" id="IPR029063">
    <property type="entry name" value="SAM-dependent_MTases_sf"/>
</dbReference>
<sequence>MATISTTQPSATTILLFGPQVHTFDEASFSRLRSTLLDNPGCTWLLDVIFELPRYCDIISDSFPKLQNSRSSRYLAQLDSWFRIGDFTDGDFPLPSILLTPLVVIAQLAQYVKYLDVVRPDDIDRHDLCGSFKQDVETLGFCTGLLTALAVSSSSNESELKHYGAVAVRLAMLVGLLVDARDSSTSPHGESKSFSAAWNASETRDELYKILTEFPEAYISVLYDERRVTITTSKSTALSLIQRLKTAGVIVSEFGLLGRFHCPAYEEDMKSIYEFGNSQPAFQFPDASRLVLPTRSNSSGSSVEEEKLHKFALRSILVEQSNWYQSFAAVWTERLDGSESKVVSFGADRIVPLAFMRKLGTRIIQASELDKTVVGLPGRTLEPKNPLDDQIAVIGMSCKVAGAENLEEFWDLLCKGQSQHVEVPAERFGFETAWRENEDKKWFGNFVKDHDAFDHKFFKKSPREMASTDPQQRLMLQVAYQAVEQSGYFQSQNDKHIGCYIGMGNVEYEQNVGCHPANAFSATGNLKAFTAGKISHFFGWTGPGLTIDTACSASAVSIHHACKAILSGDCTAALAGGVAIYTNPGWYQNLAGASFLSPTGPCKPFDSKADGYCRGEGIGAVFLKRLSTAIAEGDQVLGVIASTAVYQNQNCTAITVPNAISLSGLFENVTRQAGLKPEQISVVEAHGTGTPVGDPAEYESIRRVFGGPKRAENLSLGSVKGLVGHTECASGVIALIKTLLMIREGAIPPQASFQTLNPSIETTPADKIEIAKTMKPWDVNFRAALINNYGASGSNASMVVTQLSKPTIGHKLTRELSETKLPFWICGFDDQNLRVYSSRLRQFINSKVLSRESLSLANLSFNIARQSNRSLNRALVFNSSSIDELEKKLVDFENGDASITPIAAQPKRPVILCFGGQVSTFVGLDRQIYDNVSVLKHHLDECNTVCEAMDLGSIYPKLFQTKAVEDIVKLQTILFAMQYACAKSWIDCGVHVSAVVGHSFGELTALCVSGVLCLRDAIRLITGRARIIKSSWGEEKGSMMAVEGDLDDVKRLLAQSGIEDGDRAATIACYNGPRSFTLAGSIKAIDKVEQTVIKSSPSSLRGKRLNVTNAFHSTLVDHLMDDLEKVTAGIVFRAPKIPVERATEDGAAGLTSSFVADHMRNPVYFNQAVQRLSSRYPKAVWLEAGSGSTITKIASRALGGPKGSCFQSMSITGSDNALQSLADATTNLWKEGLNFSFWMHHTMQTSEYTPLLLPPYQFEKSRHWLELKKPQLAIAETKTPAVTSEEIPKDLWTFVGYQDDAKRSARFRINTMIKKFEEYISGHKMVQTAPLCPSTLQLDIVIEALMSLRAELTASASNLQPQLQGLENHAPLCFDPSRLVWLDVESKDADTHDWEWRFVSNTAEDNSATTLHASGKVIFRSTNDEQLQSEFTRYERIVGHQRCLQLLDSNEADDIMQGRNVYKTFAEIVDYGEIYRGVQKVVGKGTESAGRIVKKYSAESWLDTPLADCFAQVAGIFVNCMTERGSQDVFISNKIGRWIRSPKMRTGDSRPEVWDVFVYHDRQSDKEYLSDVFVFDSRNGALVEMILGLKFHRVSKAGLSKVLSRFVPGGTKSQPIAAAPSVAARIDASRLKAQPLVINTSTSQQAVVPKKKKKARPDISESLRSLLANISGIEPGEIENTTGLADIGIDSLMGMELVREVETAFKVSLKLTQLNDVVDFQDLIKCIQSTLGPLESDGGSDSDEMPSEIEDTESQGNDTPREPLTPTSPKPRGRISEFLAEQLGIAESDVELEAHLSDLGVDSLLSIELVSDISARFGYKHLEGIVFEELTVKELEGMINSDTTRVSHELKGSGNLGDVTQSSKLDSAASTSSKKNLEIPRVKILEAFEESKKATDQYISEHKLADYANLVWPKQTELTIAYIVEAFDKLGCSLASATSGQALDRIEYLPQHERFVEQLYAILEKEARLIDIDGTRIIRTVIAPPQKTSEVLFEEIIRSYPDYVIDNKLMKLTGSKLAECLSGQSDGIQLIFGSAESRNLVSSWYCESPINRAFLKQMEGFIKGLITRLPTHGPIKILEMGAGTGGTTAGMAPLLASLDVEVEYTFTDLSPSLVAAARRRFKEYPFMKFMVHDIEMPASTELFHSQHIVIANNCVHATHDLAISTKSIHSVLRPDGFLTMLEMTAIPSWIDLIFGVLEGWWLFDDGRKHALTPESKWQEVMQSVGYGQVDWTEGSRPEANVQRILVGLASGSRYARQPLSKPQKSLTATDCQSRQAVIDEYIRKYTQDFQNTTPSSSAPSVGPPGDCVLLTGATGSLGSHLVAHFAELDTVHTVICLNRRNGTDPLGRQRKALETRGIALATDTMSKLKVFETDTAKPWLGLSHDEYQKLISMVTHIVHNAWPMSIKRPIRGFESQFQVMRNLIDLSNEISCSRVEEFRVGFQFISSIATVGYYPLWSGTARVPEERMVVKSILPVGYGDAKYVCEKMLDETLHRYPKSFRPMVVRLGQIAGSQTSGYWNPMEHISFLVKSSQTLKALPQLEGDLSWCPANSIAATLGDLLIRDTTPYPIYHIENPVRQPWTEMMRIMADALDIPQCNILPFDEWVSRVRQFPGSVEDNPASKLVEFFDGDFIRMSCGELILDTTKAKEHSKTLASLGPVSAALATKYVKAWREMGFLN</sequence>
<dbReference type="InterPro" id="IPR032088">
    <property type="entry name" value="SAT"/>
</dbReference>
<dbReference type="CDD" id="cd00833">
    <property type="entry name" value="PKS"/>
    <property type="match status" value="1"/>
</dbReference>
<dbReference type="InterPro" id="IPR016036">
    <property type="entry name" value="Malonyl_transacylase_ACP-bd"/>
</dbReference>
<keyword evidence="1" id="KW-0596">Phosphopantetheine</keyword>
<feature type="region of interest" description="Disordered" evidence="7">
    <location>
        <begin position="1849"/>
        <end position="1872"/>
    </location>
</feature>
<name>A0ABR4PSK0_9HELO</name>
<dbReference type="SUPFAM" id="SSF53335">
    <property type="entry name" value="S-adenosyl-L-methionine-dependent methyltransferases"/>
    <property type="match status" value="1"/>
</dbReference>
<dbReference type="InterPro" id="IPR016035">
    <property type="entry name" value="Acyl_Trfase/lysoPLipase"/>
</dbReference>
<keyword evidence="5" id="KW-0012">Acyltransferase</keyword>
<dbReference type="Pfam" id="PF02801">
    <property type="entry name" value="Ketoacyl-synt_C"/>
    <property type="match status" value="1"/>
</dbReference>
<feature type="compositionally biased region" description="Low complexity" evidence="7">
    <location>
        <begin position="1862"/>
        <end position="1872"/>
    </location>
</feature>
<dbReference type="InterPro" id="IPR042104">
    <property type="entry name" value="PKS_dehydratase_sf"/>
</dbReference>
<feature type="domain" description="Carrier" evidence="8">
    <location>
        <begin position="1657"/>
        <end position="1731"/>
    </location>
</feature>
<evidence type="ECO:0000313" key="12">
    <source>
        <dbReference type="Proteomes" id="UP001629113"/>
    </source>
</evidence>
<reference evidence="11 12" key="1">
    <citation type="submission" date="2024-06" db="EMBL/GenBank/DDBJ databases">
        <title>Complete genome of Phlyctema vagabunda strain 19-DSS-EL-015.</title>
        <authorList>
            <person name="Fiorenzani C."/>
        </authorList>
    </citation>
    <scope>NUCLEOTIDE SEQUENCE [LARGE SCALE GENOMIC DNA]</scope>
    <source>
        <strain evidence="11 12">19-DSS-EL-015</strain>
    </source>
</reference>
<dbReference type="InterPro" id="IPR049900">
    <property type="entry name" value="PKS_mFAS_DH"/>
</dbReference>
<dbReference type="SUPFAM" id="SSF47336">
    <property type="entry name" value="ACP-like"/>
    <property type="match status" value="2"/>
</dbReference>
<feature type="domain" description="PKS/mFAS DH" evidence="10">
    <location>
        <begin position="1288"/>
        <end position="1600"/>
    </location>
</feature>
<dbReference type="EMBL" id="JBFCZG010000002">
    <property type="protein sequence ID" value="KAL3426344.1"/>
    <property type="molecule type" value="Genomic_DNA"/>
</dbReference>
<dbReference type="InterPro" id="IPR009081">
    <property type="entry name" value="PP-bd_ACP"/>
</dbReference>
<evidence type="ECO:0000256" key="5">
    <source>
        <dbReference type="ARBA" id="ARBA00023315"/>
    </source>
</evidence>
<dbReference type="Pfam" id="PF00698">
    <property type="entry name" value="Acyl_transf_1"/>
    <property type="match status" value="1"/>
</dbReference>
<dbReference type="PROSITE" id="PS52004">
    <property type="entry name" value="KS3_2"/>
    <property type="match status" value="1"/>
</dbReference>
<dbReference type="InterPro" id="IPR036736">
    <property type="entry name" value="ACP-like_sf"/>
</dbReference>
<dbReference type="Pfam" id="PF18558">
    <property type="entry name" value="HTH_51"/>
    <property type="match status" value="1"/>
</dbReference>
<dbReference type="InterPro" id="IPR006162">
    <property type="entry name" value="Ppantetheine_attach_site"/>
</dbReference>
<comment type="caution">
    <text evidence="11">The sequence shown here is derived from an EMBL/GenBank/DDBJ whole genome shotgun (WGS) entry which is preliminary data.</text>
</comment>
<dbReference type="InterPro" id="IPR013120">
    <property type="entry name" value="FAR_NAD-bd"/>
</dbReference>
<evidence type="ECO:0000256" key="1">
    <source>
        <dbReference type="ARBA" id="ARBA00022450"/>
    </source>
</evidence>
<feature type="region of interest" description="C-terminal hotdog fold" evidence="6">
    <location>
        <begin position="1451"/>
        <end position="1600"/>
    </location>
</feature>
<feature type="active site" description="Proton donor; for dehydratase activity" evidence="6">
    <location>
        <position position="1508"/>
    </location>
</feature>
<evidence type="ECO:0000259" key="10">
    <source>
        <dbReference type="PROSITE" id="PS52019"/>
    </source>
</evidence>
<dbReference type="SMART" id="SM00827">
    <property type="entry name" value="PKS_AT"/>
    <property type="match status" value="1"/>
</dbReference>
<dbReference type="Gene3D" id="3.40.47.10">
    <property type="match status" value="1"/>
</dbReference>
<dbReference type="SUPFAM" id="SSF51735">
    <property type="entry name" value="NAD(P)-binding Rossmann-fold domains"/>
    <property type="match status" value="1"/>
</dbReference>
<evidence type="ECO:0000313" key="11">
    <source>
        <dbReference type="EMBL" id="KAL3426344.1"/>
    </source>
</evidence>
<keyword evidence="3" id="KW-0808">Transferase</keyword>
<keyword evidence="12" id="KW-1185">Reference proteome</keyword>
<dbReference type="Pfam" id="PF08242">
    <property type="entry name" value="Methyltransf_12"/>
    <property type="match status" value="1"/>
</dbReference>
<dbReference type="SMART" id="SM01294">
    <property type="entry name" value="PKS_PP_betabranch"/>
    <property type="match status" value="1"/>
</dbReference>
<dbReference type="InterPro" id="IPR016039">
    <property type="entry name" value="Thiolase-like"/>
</dbReference>
<dbReference type="Gene3D" id="3.40.50.720">
    <property type="entry name" value="NAD(P)-binding Rossmann-like Domain"/>
    <property type="match status" value="1"/>
</dbReference>
<dbReference type="Proteomes" id="UP001629113">
    <property type="component" value="Unassembled WGS sequence"/>
</dbReference>
<dbReference type="Gene3D" id="1.10.1200.10">
    <property type="entry name" value="ACP-like"/>
    <property type="match status" value="2"/>
</dbReference>
<feature type="domain" description="Carrier" evidence="8">
    <location>
        <begin position="1769"/>
        <end position="1843"/>
    </location>
</feature>
<feature type="active site" description="Proton acceptor; for dehydratase activity" evidence="6">
    <location>
        <position position="1323"/>
    </location>
</feature>
<keyword evidence="4" id="KW-0511">Multifunctional enzyme</keyword>
<evidence type="ECO:0000256" key="4">
    <source>
        <dbReference type="ARBA" id="ARBA00023268"/>
    </source>
</evidence>
<dbReference type="InterPro" id="IPR001227">
    <property type="entry name" value="Ac_transferase_dom_sf"/>
</dbReference>
<dbReference type="PANTHER" id="PTHR45681">
    <property type="entry name" value="POLYKETIDE SYNTHASE 44-RELATED"/>
    <property type="match status" value="1"/>
</dbReference>
<feature type="compositionally biased region" description="Acidic residues" evidence="7">
    <location>
        <begin position="1738"/>
        <end position="1753"/>
    </location>
</feature>
<dbReference type="Pfam" id="PF07993">
    <property type="entry name" value="NAD_binding_4"/>
    <property type="match status" value="1"/>
</dbReference>
<dbReference type="InterPro" id="IPR020841">
    <property type="entry name" value="PKS_Beta-ketoAc_synthase_dom"/>
</dbReference>
<proteinExistence type="predicted"/>
<dbReference type="InterPro" id="IPR020806">
    <property type="entry name" value="PKS_PP-bd"/>
</dbReference>
<evidence type="ECO:0000256" key="2">
    <source>
        <dbReference type="ARBA" id="ARBA00022553"/>
    </source>
</evidence>
<dbReference type="PANTHER" id="PTHR45681:SF6">
    <property type="entry name" value="POLYKETIDE SYNTHASE 37"/>
    <property type="match status" value="1"/>
</dbReference>
<feature type="region of interest" description="Disordered" evidence="7">
    <location>
        <begin position="1733"/>
        <end position="1773"/>
    </location>
</feature>
<dbReference type="PROSITE" id="PS52019">
    <property type="entry name" value="PKS_MFAS_DH"/>
    <property type="match status" value="1"/>
</dbReference>
<dbReference type="Gene3D" id="3.40.366.10">
    <property type="entry name" value="Malonyl-Coenzyme A Acyl Carrier Protein, domain 2"/>
    <property type="match status" value="2"/>
</dbReference>
<dbReference type="SUPFAM" id="SSF55048">
    <property type="entry name" value="Probable ACP-binding domain of malonyl-CoA ACP transacylase"/>
    <property type="match status" value="1"/>
</dbReference>
<evidence type="ECO:0000256" key="6">
    <source>
        <dbReference type="PROSITE-ProRule" id="PRU01363"/>
    </source>
</evidence>
<dbReference type="SUPFAM" id="SSF53901">
    <property type="entry name" value="Thiolase-like"/>
    <property type="match status" value="1"/>
</dbReference>
<evidence type="ECO:0000256" key="3">
    <source>
        <dbReference type="ARBA" id="ARBA00022679"/>
    </source>
</evidence>
<dbReference type="SMART" id="SM00823">
    <property type="entry name" value="PKS_PP"/>
    <property type="match status" value="2"/>
</dbReference>
<feature type="domain" description="Ketosynthase family 3 (KS3)" evidence="9">
    <location>
        <begin position="388"/>
        <end position="802"/>
    </location>
</feature>
<dbReference type="SMART" id="SM00825">
    <property type="entry name" value="PKS_KS"/>
    <property type="match status" value="1"/>
</dbReference>
<dbReference type="InterPro" id="IPR013217">
    <property type="entry name" value="Methyltransf_12"/>
</dbReference>
<dbReference type="Pfam" id="PF16073">
    <property type="entry name" value="SAT"/>
    <property type="match status" value="1"/>
</dbReference>
<evidence type="ECO:0000259" key="9">
    <source>
        <dbReference type="PROSITE" id="PS52004"/>
    </source>
</evidence>
<dbReference type="Pfam" id="PF00550">
    <property type="entry name" value="PP-binding"/>
    <property type="match status" value="2"/>
</dbReference>
<evidence type="ECO:0000259" key="8">
    <source>
        <dbReference type="PROSITE" id="PS50075"/>
    </source>
</evidence>
<dbReference type="InterPro" id="IPR041068">
    <property type="entry name" value="HTH_51"/>
</dbReference>
<dbReference type="InterPro" id="IPR014043">
    <property type="entry name" value="Acyl_transferase_dom"/>
</dbReference>
<feature type="region of interest" description="N-terminal hotdog fold" evidence="6">
    <location>
        <begin position="1288"/>
        <end position="1424"/>
    </location>
</feature>
<dbReference type="InterPro" id="IPR014031">
    <property type="entry name" value="Ketoacyl_synth_C"/>
</dbReference>
<gene>
    <name evidence="11" type="ORF">PVAG01_03135</name>
</gene>